<organism evidence="2 3">
    <name type="scientific">Thalassobius vesicularis</name>
    <dbReference type="NCBI Taxonomy" id="1294297"/>
    <lineage>
        <taxon>Bacteria</taxon>
        <taxon>Pseudomonadati</taxon>
        <taxon>Pseudomonadota</taxon>
        <taxon>Alphaproteobacteria</taxon>
        <taxon>Rhodobacterales</taxon>
        <taxon>Roseobacteraceae</taxon>
        <taxon>Thalassovita</taxon>
    </lineage>
</organism>
<dbReference type="SUPFAM" id="SSF53756">
    <property type="entry name" value="UDP-Glycosyltransferase/glycogen phosphorylase"/>
    <property type="match status" value="1"/>
</dbReference>
<gene>
    <name evidence="2" type="ORF">E7681_02635</name>
</gene>
<evidence type="ECO:0000259" key="1">
    <source>
        <dbReference type="Pfam" id="PF13579"/>
    </source>
</evidence>
<dbReference type="PANTHER" id="PTHR12526:SF638">
    <property type="entry name" value="SPORE COAT PROTEIN SA"/>
    <property type="match status" value="1"/>
</dbReference>
<dbReference type="OrthoDB" id="9790710at2"/>
<dbReference type="Gene3D" id="3.40.50.2000">
    <property type="entry name" value="Glycogen Phosphorylase B"/>
    <property type="match status" value="2"/>
</dbReference>
<feature type="domain" description="Glycosyltransferase subfamily 4-like N-terminal" evidence="1">
    <location>
        <begin position="24"/>
        <end position="168"/>
    </location>
</feature>
<evidence type="ECO:0000313" key="3">
    <source>
        <dbReference type="Proteomes" id="UP000306113"/>
    </source>
</evidence>
<sequence>MHIVMTVNAAWNITNFRFPLVHFLLKQGHQVTVLAPPDGAEDKLRQMGCDFVPLEMDTKGLSPIGGWSLYRQMRRCLRDLAPDAVLSFTIKNNLFGALAARRLEIPFVPNVTGLGTAFLSSRLLQRVAEALYRYCFRDLPVVFFQNPDDLDLFLQRRLIQPDQARILPGSGIDLSRFQPAPLPGDTAPVFLMIARLIRDKGVLEYAQAARIVKQQHPQAQFRILGPVGSENRSAIPPEVVAGWDPAIDLDYLGETSDVRPQIAQADCVVLPSYREGAPRTLIEAAAMARPLIATDVPGCRSVVQHGITGLLCAPQDGESLARSCLNFIALAPEQRHAMGLAGRAKMEREFDQSVVVEAYRAALLDLLGR</sequence>
<dbReference type="AlphaFoldDB" id="A0A4S3MD62"/>
<dbReference type="InterPro" id="IPR028098">
    <property type="entry name" value="Glyco_trans_4-like_N"/>
</dbReference>
<dbReference type="Pfam" id="PF13579">
    <property type="entry name" value="Glyco_trans_4_4"/>
    <property type="match status" value="1"/>
</dbReference>
<reference evidence="2 3" key="1">
    <citation type="submission" date="2019-04" db="EMBL/GenBank/DDBJ databases">
        <title>Draft genome sequence of Youngimonas vesicularis.</title>
        <authorList>
            <person name="Hameed A."/>
        </authorList>
    </citation>
    <scope>NUCLEOTIDE SEQUENCE [LARGE SCALE GENOMIC DNA]</scope>
    <source>
        <strain evidence="2 3">CC-AMW-E</strain>
    </source>
</reference>
<dbReference type="GO" id="GO:0016757">
    <property type="term" value="F:glycosyltransferase activity"/>
    <property type="evidence" value="ECO:0007669"/>
    <property type="project" value="TreeGrafter"/>
</dbReference>
<accession>A0A4S3MD62</accession>
<dbReference type="Proteomes" id="UP000306113">
    <property type="component" value="Unassembled WGS sequence"/>
</dbReference>
<keyword evidence="3" id="KW-1185">Reference proteome</keyword>
<dbReference type="CDD" id="cd03808">
    <property type="entry name" value="GT4_CapM-like"/>
    <property type="match status" value="1"/>
</dbReference>
<comment type="caution">
    <text evidence="2">The sequence shown here is derived from an EMBL/GenBank/DDBJ whole genome shotgun (WGS) entry which is preliminary data.</text>
</comment>
<proteinExistence type="predicted"/>
<dbReference type="EMBL" id="SSMD01000001">
    <property type="protein sequence ID" value="THD76753.1"/>
    <property type="molecule type" value="Genomic_DNA"/>
</dbReference>
<dbReference type="RefSeq" id="WP_136337697.1">
    <property type="nucleotide sequence ID" value="NZ_SSMD01000001.1"/>
</dbReference>
<evidence type="ECO:0000313" key="2">
    <source>
        <dbReference type="EMBL" id="THD76753.1"/>
    </source>
</evidence>
<keyword evidence="2" id="KW-0808">Transferase</keyword>
<dbReference type="Pfam" id="PF13692">
    <property type="entry name" value="Glyco_trans_1_4"/>
    <property type="match status" value="1"/>
</dbReference>
<name>A0A4S3MD62_9RHOB</name>
<dbReference type="PANTHER" id="PTHR12526">
    <property type="entry name" value="GLYCOSYLTRANSFERASE"/>
    <property type="match status" value="1"/>
</dbReference>
<protein>
    <submittedName>
        <fullName evidence="2">Glycosyltransferase family 1 protein</fullName>
    </submittedName>
</protein>